<dbReference type="Gene3D" id="3.30.160.60">
    <property type="entry name" value="Classic Zinc Finger"/>
    <property type="match status" value="1"/>
</dbReference>
<accession>A0AAN6IWF5</accession>
<feature type="compositionally biased region" description="Polar residues" evidence="2">
    <location>
        <begin position="221"/>
        <end position="240"/>
    </location>
</feature>
<feature type="region of interest" description="Disordered" evidence="2">
    <location>
        <begin position="159"/>
        <end position="260"/>
    </location>
</feature>
<feature type="compositionally biased region" description="Basic and acidic residues" evidence="2">
    <location>
        <begin position="199"/>
        <end position="217"/>
    </location>
</feature>
<protein>
    <recommendedName>
        <fullName evidence="3">C2H2-type domain-containing protein</fullName>
    </recommendedName>
</protein>
<reference evidence="4" key="1">
    <citation type="submission" date="2023-01" db="EMBL/GenBank/DDBJ databases">
        <title>Exophiala dermititidis isolated from Cystic Fibrosis Patient.</title>
        <authorList>
            <person name="Kurbessoian T."/>
            <person name="Crocker A."/>
            <person name="Murante D."/>
            <person name="Hogan D.A."/>
            <person name="Stajich J.E."/>
        </authorList>
    </citation>
    <scope>NUCLEOTIDE SEQUENCE</scope>
    <source>
        <strain evidence="4">Ex8</strain>
    </source>
</reference>
<name>A0AAN6IWF5_EXODE</name>
<dbReference type="InterPro" id="IPR013087">
    <property type="entry name" value="Znf_C2H2_type"/>
</dbReference>
<evidence type="ECO:0000313" key="4">
    <source>
        <dbReference type="EMBL" id="KAJ8992638.1"/>
    </source>
</evidence>
<gene>
    <name evidence="4" type="ORF">HRR80_003737</name>
</gene>
<proteinExistence type="predicted"/>
<evidence type="ECO:0000259" key="3">
    <source>
        <dbReference type="PROSITE" id="PS50157"/>
    </source>
</evidence>
<sequence>MGKRLHYSSASSEDEDEASVGNEASASPPPQKLAAVETDDISAPENAIHCSLPPHRETLVFATPEEFEIHYAKEHWNRCTACGKNFPTAHFLALHIDEHHNTFREALQSRGERTYACFVEGCDRLCSAPQKRRMHLIDKHMFPKTYNFRVVDTGIDKSTSMLHEGRRRRVSTTADLSRTSRHQPYETRSGGMSSVHSSVPRERKEAQGLGRQQKESEVGNLKSSKLVSDSTINDLATSMSALRFVPPSVANKQRKKPPPP</sequence>
<evidence type="ECO:0000313" key="5">
    <source>
        <dbReference type="Proteomes" id="UP001161757"/>
    </source>
</evidence>
<organism evidence="4 5">
    <name type="scientific">Exophiala dermatitidis</name>
    <name type="common">Black yeast-like fungus</name>
    <name type="synonym">Wangiella dermatitidis</name>
    <dbReference type="NCBI Taxonomy" id="5970"/>
    <lineage>
        <taxon>Eukaryota</taxon>
        <taxon>Fungi</taxon>
        <taxon>Dikarya</taxon>
        <taxon>Ascomycota</taxon>
        <taxon>Pezizomycotina</taxon>
        <taxon>Eurotiomycetes</taxon>
        <taxon>Chaetothyriomycetidae</taxon>
        <taxon>Chaetothyriales</taxon>
        <taxon>Herpotrichiellaceae</taxon>
        <taxon>Exophiala</taxon>
    </lineage>
</organism>
<dbReference type="SMART" id="SM00355">
    <property type="entry name" value="ZnF_C2H2"/>
    <property type="match status" value="2"/>
</dbReference>
<evidence type="ECO:0000256" key="1">
    <source>
        <dbReference type="PROSITE-ProRule" id="PRU00042"/>
    </source>
</evidence>
<comment type="caution">
    <text evidence="4">The sequence shown here is derived from an EMBL/GenBank/DDBJ whole genome shotgun (WGS) entry which is preliminary data.</text>
</comment>
<dbReference type="EMBL" id="JAJGCB010000005">
    <property type="protein sequence ID" value="KAJ8992638.1"/>
    <property type="molecule type" value="Genomic_DNA"/>
</dbReference>
<dbReference type="PROSITE" id="PS00028">
    <property type="entry name" value="ZINC_FINGER_C2H2_1"/>
    <property type="match status" value="1"/>
</dbReference>
<feature type="domain" description="C2H2-type" evidence="3">
    <location>
        <begin position="77"/>
        <end position="105"/>
    </location>
</feature>
<dbReference type="PROSITE" id="PS50157">
    <property type="entry name" value="ZINC_FINGER_C2H2_2"/>
    <property type="match status" value="1"/>
</dbReference>
<dbReference type="GO" id="GO:0008270">
    <property type="term" value="F:zinc ion binding"/>
    <property type="evidence" value="ECO:0007669"/>
    <property type="project" value="UniProtKB-KW"/>
</dbReference>
<dbReference type="InterPro" id="IPR039258">
    <property type="entry name" value="ZNF511"/>
</dbReference>
<dbReference type="PANTHER" id="PTHR21354">
    <property type="entry name" value="ZINC FINGER PROTEIN 511"/>
    <property type="match status" value="1"/>
</dbReference>
<feature type="region of interest" description="Disordered" evidence="2">
    <location>
        <begin position="1"/>
        <end position="34"/>
    </location>
</feature>
<dbReference type="AlphaFoldDB" id="A0AAN6IWF5"/>
<dbReference type="PANTHER" id="PTHR21354:SF0">
    <property type="entry name" value="ZINC FINGER PROTEIN 511"/>
    <property type="match status" value="1"/>
</dbReference>
<keyword evidence="1" id="KW-0862">Zinc</keyword>
<evidence type="ECO:0000256" key="2">
    <source>
        <dbReference type="SAM" id="MobiDB-lite"/>
    </source>
</evidence>
<keyword evidence="1" id="KW-0863">Zinc-finger</keyword>
<dbReference type="Proteomes" id="UP001161757">
    <property type="component" value="Unassembled WGS sequence"/>
</dbReference>
<keyword evidence="1" id="KW-0479">Metal-binding</keyword>